<protein>
    <submittedName>
        <fullName evidence="1">Uncharacterized protein</fullName>
    </submittedName>
</protein>
<organism evidence="1 2">
    <name type="scientific">Deinococcus xinjiangensis</name>
    <dbReference type="NCBI Taxonomy" id="457454"/>
    <lineage>
        <taxon>Bacteria</taxon>
        <taxon>Thermotogati</taxon>
        <taxon>Deinococcota</taxon>
        <taxon>Deinococci</taxon>
        <taxon>Deinococcales</taxon>
        <taxon>Deinococcaceae</taxon>
        <taxon>Deinococcus</taxon>
    </lineage>
</organism>
<dbReference type="EMBL" id="BAABRN010000008">
    <property type="protein sequence ID" value="GAA5501299.1"/>
    <property type="molecule type" value="Genomic_DNA"/>
</dbReference>
<keyword evidence="2" id="KW-1185">Reference proteome</keyword>
<reference evidence="1 2" key="1">
    <citation type="submission" date="2024-02" db="EMBL/GenBank/DDBJ databases">
        <title>Deinococcus xinjiangensis NBRC 107630.</title>
        <authorList>
            <person name="Ichikawa N."/>
            <person name="Katano-Makiyama Y."/>
            <person name="Hidaka K."/>
        </authorList>
    </citation>
    <scope>NUCLEOTIDE SEQUENCE [LARGE SCALE GENOMIC DNA]</scope>
    <source>
        <strain evidence="1 2">NBRC 107630</strain>
    </source>
</reference>
<name>A0ABP9V7P8_9DEIO</name>
<accession>A0ABP9V7P8</accession>
<comment type="caution">
    <text evidence="1">The sequence shown here is derived from an EMBL/GenBank/DDBJ whole genome shotgun (WGS) entry which is preliminary data.</text>
</comment>
<sequence>MSRQPRPSPPTPLHFIRLAQGSAGQWVTLPDGGLHVIELTGKLEGVRQRGWLLCLKGEAVLDLPEGDFVRLRVGEGYPIGGDWDALPTREGTVLLLLE</sequence>
<dbReference type="RefSeq" id="WP_353541274.1">
    <property type="nucleotide sequence ID" value="NZ_BAABRN010000008.1"/>
</dbReference>
<gene>
    <name evidence="1" type="ORF">Dxin01_01031</name>
</gene>
<evidence type="ECO:0000313" key="1">
    <source>
        <dbReference type="EMBL" id="GAA5501299.1"/>
    </source>
</evidence>
<proteinExistence type="predicted"/>
<evidence type="ECO:0000313" key="2">
    <source>
        <dbReference type="Proteomes" id="UP001458946"/>
    </source>
</evidence>
<dbReference type="Proteomes" id="UP001458946">
    <property type="component" value="Unassembled WGS sequence"/>
</dbReference>